<keyword evidence="1" id="KW-0812">Transmembrane</keyword>
<accession>A0A7J9P214</accession>
<evidence type="ECO:0000256" key="1">
    <source>
        <dbReference type="SAM" id="Phobius"/>
    </source>
</evidence>
<organism evidence="2 3">
    <name type="scientific">Methanococcus maripaludis</name>
    <name type="common">Methanococcus deltae</name>
    <dbReference type="NCBI Taxonomy" id="39152"/>
    <lineage>
        <taxon>Archaea</taxon>
        <taxon>Methanobacteriati</taxon>
        <taxon>Methanobacteriota</taxon>
        <taxon>Methanomada group</taxon>
        <taxon>Methanococci</taxon>
        <taxon>Methanococcales</taxon>
        <taxon>Methanococcaceae</taxon>
        <taxon>Methanococcus</taxon>
    </lineage>
</organism>
<comment type="caution">
    <text evidence="2">The sequence shown here is derived from an EMBL/GenBank/DDBJ whole genome shotgun (WGS) entry which is preliminary data.</text>
</comment>
<evidence type="ECO:0000313" key="2">
    <source>
        <dbReference type="EMBL" id="MBA2853969.1"/>
    </source>
</evidence>
<reference evidence="2 3" key="1">
    <citation type="submission" date="2020-07" db="EMBL/GenBank/DDBJ databases">
        <title>Genomic Encyclopedia of Type Strains, Phase IV (KMG-V): Genome sequencing to study the core and pangenomes of soil and plant-associated prokaryotes.</title>
        <authorList>
            <person name="Whitman W."/>
        </authorList>
    </citation>
    <scope>NUCLEOTIDE SEQUENCE [LARGE SCALE GENOMIC DNA]</scope>
    <source>
        <strain evidence="2 3">S1</strain>
    </source>
</reference>
<dbReference type="Proteomes" id="UP000522365">
    <property type="component" value="Unassembled WGS sequence"/>
</dbReference>
<evidence type="ECO:0000313" key="3">
    <source>
        <dbReference type="Proteomes" id="UP000522365"/>
    </source>
</evidence>
<feature type="transmembrane region" description="Helical" evidence="1">
    <location>
        <begin position="158"/>
        <end position="183"/>
    </location>
</feature>
<keyword evidence="1" id="KW-0472">Membrane</keyword>
<proteinExistence type="predicted"/>
<dbReference type="InterPro" id="IPR025098">
    <property type="entry name" value="DUF4013"/>
</dbReference>
<evidence type="ECO:0008006" key="4">
    <source>
        <dbReference type="Google" id="ProtNLM"/>
    </source>
</evidence>
<feature type="transmembrane region" description="Helical" evidence="1">
    <location>
        <begin position="203"/>
        <end position="227"/>
    </location>
</feature>
<dbReference type="RefSeq" id="WP_181504821.1">
    <property type="nucleotide sequence ID" value="NZ_JACDUK010000005.1"/>
</dbReference>
<keyword evidence="1" id="KW-1133">Transmembrane helix</keyword>
<sequence>MDSETNFLITIIENTLKLTPIMLLMVFGTIFGLFFIFSFLLIFLVNGYYIRTVKDTINGNISIPDWNNIFGLLKKGISYTFGLFLLGIIFQIPVYLLSFGLIFLNFDIPELFISSFAFLLSFLSWTYIPLGTLNYIEKNKFLALFNFKKSFKLYSREYIGYLVLLLVLLGFYSLVEYVASYFLGSVIETFSLNQNLLYDTKFLISQLLWIPALYLLSTAYFTIYLCVAKGAGIYYRNLSLKTS</sequence>
<dbReference type="Pfam" id="PF13197">
    <property type="entry name" value="DUF4013"/>
    <property type="match status" value="1"/>
</dbReference>
<gene>
    <name evidence="2" type="ORF">HNP89_001947</name>
</gene>
<dbReference type="EMBL" id="JACDUK010000005">
    <property type="protein sequence ID" value="MBA2853969.1"/>
    <property type="molecule type" value="Genomic_DNA"/>
</dbReference>
<name>A0A7J9P214_METMI</name>
<feature type="transmembrane region" description="Helical" evidence="1">
    <location>
        <begin position="20"/>
        <end position="45"/>
    </location>
</feature>
<protein>
    <recommendedName>
        <fullName evidence="4">DUF4013 domain-containing protein</fullName>
    </recommendedName>
</protein>
<feature type="transmembrane region" description="Helical" evidence="1">
    <location>
        <begin position="112"/>
        <end position="137"/>
    </location>
</feature>
<feature type="transmembrane region" description="Helical" evidence="1">
    <location>
        <begin position="83"/>
        <end position="106"/>
    </location>
</feature>
<dbReference type="AlphaFoldDB" id="A0A7J9P214"/>